<proteinExistence type="predicted"/>
<gene>
    <name evidence="2" type="ORF">CW362_06725</name>
</gene>
<evidence type="ECO:0000256" key="1">
    <source>
        <dbReference type="SAM" id="MobiDB-lite"/>
    </source>
</evidence>
<name>A0A2I0SV38_9ACTN</name>
<dbReference type="EMBL" id="PJOS01000008">
    <property type="protein sequence ID" value="PKT73743.1"/>
    <property type="molecule type" value="Genomic_DNA"/>
</dbReference>
<reference evidence="2 3" key="1">
    <citation type="submission" date="2017-12" db="EMBL/GenBank/DDBJ databases">
        <title>Streptomyces populusis sp. nov., a novel endophytic actinobacterium isolated from stems of Populus adenopoda Maxim.</title>
        <authorList>
            <person name="Wang Z."/>
        </authorList>
    </citation>
    <scope>NUCLEOTIDE SEQUENCE [LARGE SCALE GENOMIC DNA]</scope>
    <source>
        <strain evidence="2 3">A249</strain>
    </source>
</reference>
<evidence type="ECO:0000313" key="2">
    <source>
        <dbReference type="EMBL" id="PKT73743.1"/>
    </source>
</evidence>
<organism evidence="2 3">
    <name type="scientific">Streptomyces populi</name>
    <dbReference type="NCBI Taxonomy" id="2058924"/>
    <lineage>
        <taxon>Bacteria</taxon>
        <taxon>Bacillati</taxon>
        <taxon>Actinomycetota</taxon>
        <taxon>Actinomycetes</taxon>
        <taxon>Kitasatosporales</taxon>
        <taxon>Streptomycetaceae</taxon>
        <taxon>Streptomyces</taxon>
    </lineage>
</organism>
<evidence type="ECO:0000313" key="3">
    <source>
        <dbReference type="Proteomes" id="UP000236178"/>
    </source>
</evidence>
<protein>
    <submittedName>
        <fullName evidence="2">Uncharacterized protein</fullName>
    </submittedName>
</protein>
<dbReference type="OrthoDB" id="3653866at2"/>
<dbReference type="Proteomes" id="UP000236178">
    <property type="component" value="Unassembled WGS sequence"/>
</dbReference>
<feature type="region of interest" description="Disordered" evidence="1">
    <location>
        <begin position="1"/>
        <end position="20"/>
    </location>
</feature>
<sequence>MQQARTAETRGSPPGIAHPTSRAVLSALGDADFDDRNAPKLYRFVVGVDQQARPLEAHELAELGDPMAELFFRKDAFPLTVQDLLAGLPEPATKANQSVYLIGEAGQIPLGSAPEPPRAMRFAVARAATGRDVDLLVSTGANEDPAATFLQVAAWDPVAKVFNYYMRLSPVWVWAGNSWSALAPGSRGHGCFDSHINGSVVMKELKAPWSNWQSQAATIRLAPDSPFRDDPLYQQVVGAENLELTVRALIGRWTAARLAAVAQDGIVEHPEQLMRHLFTTTAVNLASTTTQSSTITPSSGDLLLPPGFWLNGDALLSDLELPVTAALPPMAPAAHYVESLTTFDFALEEKSSGFSQPGDTFFAFVVPEPACEDNDVVRQMVEQGLITDKFAACAFMVDFTDPVFSSVRAQLMAHVPTTPTAVTELQDHTVQAILEAATSLPPSSPEGRFAAAWALADDVWPKTFAQRIDDYLGRVGRRIRESAGFDDYVRLAESRRRDFKAMRLNEFELTLPTTNIPVDAARLRMNDDGTVAPAS</sequence>
<keyword evidence="3" id="KW-1185">Reference proteome</keyword>
<accession>A0A2I0SV38</accession>
<comment type="caution">
    <text evidence="2">The sequence shown here is derived from an EMBL/GenBank/DDBJ whole genome shotgun (WGS) entry which is preliminary data.</text>
</comment>
<dbReference type="AlphaFoldDB" id="A0A2I0SV38"/>